<reference evidence="3 4" key="1">
    <citation type="journal article" date="2019" name="Nat. Ecol. Evol.">
        <title>Megaphylogeny resolves global patterns of mushroom evolution.</title>
        <authorList>
            <person name="Varga T."/>
            <person name="Krizsan K."/>
            <person name="Foldi C."/>
            <person name="Dima B."/>
            <person name="Sanchez-Garcia M."/>
            <person name="Sanchez-Ramirez S."/>
            <person name="Szollosi G.J."/>
            <person name="Szarkandi J.G."/>
            <person name="Papp V."/>
            <person name="Albert L."/>
            <person name="Andreopoulos W."/>
            <person name="Angelini C."/>
            <person name="Antonin V."/>
            <person name="Barry K.W."/>
            <person name="Bougher N.L."/>
            <person name="Buchanan P."/>
            <person name="Buyck B."/>
            <person name="Bense V."/>
            <person name="Catcheside P."/>
            <person name="Chovatia M."/>
            <person name="Cooper J."/>
            <person name="Damon W."/>
            <person name="Desjardin D."/>
            <person name="Finy P."/>
            <person name="Geml J."/>
            <person name="Haridas S."/>
            <person name="Hughes K."/>
            <person name="Justo A."/>
            <person name="Karasinski D."/>
            <person name="Kautmanova I."/>
            <person name="Kiss B."/>
            <person name="Kocsube S."/>
            <person name="Kotiranta H."/>
            <person name="LaButti K.M."/>
            <person name="Lechner B.E."/>
            <person name="Liimatainen K."/>
            <person name="Lipzen A."/>
            <person name="Lukacs Z."/>
            <person name="Mihaltcheva S."/>
            <person name="Morgado L.N."/>
            <person name="Niskanen T."/>
            <person name="Noordeloos M.E."/>
            <person name="Ohm R.A."/>
            <person name="Ortiz-Santana B."/>
            <person name="Ovrebo C."/>
            <person name="Racz N."/>
            <person name="Riley R."/>
            <person name="Savchenko A."/>
            <person name="Shiryaev A."/>
            <person name="Soop K."/>
            <person name="Spirin V."/>
            <person name="Szebenyi C."/>
            <person name="Tomsovsky M."/>
            <person name="Tulloss R.E."/>
            <person name="Uehling J."/>
            <person name="Grigoriev I.V."/>
            <person name="Vagvolgyi C."/>
            <person name="Papp T."/>
            <person name="Martin F.M."/>
            <person name="Miettinen O."/>
            <person name="Hibbett D.S."/>
            <person name="Nagy L.G."/>
        </authorList>
    </citation>
    <scope>NUCLEOTIDE SEQUENCE [LARGE SCALE GENOMIC DNA]</scope>
    <source>
        <strain evidence="3 4">CBS 121175</strain>
    </source>
</reference>
<organism evidence="3 4">
    <name type="scientific">Coprinopsis marcescibilis</name>
    <name type="common">Agaric fungus</name>
    <name type="synonym">Psathyrella marcescibilis</name>
    <dbReference type="NCBI Taxonomy" id="230819"/>
    <lineage>
        <taxon>Eukaryota</taxon>
        <taxon>Fungi</taxon>
        <taxon>Dikarya</taxon>
        <taxon>Basidiomycota</taxon>
        <taxon>Agaricomycotina</taxon>
        <taxon>Agaricomycetes</taxon>
        <taxon>Agaricomycetidae</taxon>
        <taxon>Agaricales</taxon>
        <taxon>Agaricineae</taxon>
        <taxon>Psathyrellaceae</taxon>
        <taxon>Coprinopsis</taxon>
    </lineage>
</organism>
<evidence type="ECO:0000256" key="1">
    <source>
        <dbReference type="SAM" id="MobiDB-lite"/>
    </source>
</evidence>
<feature type="transmembrane region" description="Helical" evidence="2">
    <location>
        <begin position="312"/>
        <end position="333"/>
    </location>
</feature>
<feature type="transmembrane region" description="Helical" evidence="2">
    <location>
        <begin position="353"/>
        <end position="373"/>
    </location>
</feature>
<gene>
    <name evidence="3" type="ORF">FA15DRAFT_676058</name>
</gene>
<evidence type="ECO:0000313" key="3">
    <source>
        <dbReference type="EMBL" id="TFK17461.1"/>
    </source>
</evidence>
<protein>
    <submittedName>
        <fullName evidence="3">Uncharacterized protein</fullName>
    </submittedName>
</protein>
<keyword evidence="2" id="KW-0812">Transmembrane</keyword>
<proteinExistence type="predicted"/>
<sequence>MYTVGSPPELPVPNASVRSPSAWAGSLIFVHLFPLIFYLSTPLKMRFVDAKYKSKAFYHAIYARITLNRFTTLFFCFSLFYCFAQGILQSFLFSVDNEYDALLNAITGQVIPPENITFLTGKPGSLRLEMCRDVPHVLVTGAVQDPYPCETVFESQSIKSPTEGPTRSLLWADGVDVFKSAPLSKLDGVTVTLRPAGQESSDISLSLQCVQNLHHAKERVAESRREELSTVAVHFWLFAVSVIAIVNDSLPHLLTVIITRTLVTGWGSFAVWRSERDTKVFVELLEKPGTPCSLNLFSDYFSKRLTFQIADLALAATALVVFIYLSLVLYRMYSSASFRCVGAPAHINRINKFFLALLSCLQLEVFVVTASMGLWIDVLLNTGLAKITPLMKIYITAFIMTMVSLLPWIAIGWFGAKRERRWYMLTFLIMSFIILFTWLLMFYSIIYRWTFLQWPFLACLTVMSLLLLIANFVLGVICRTQFGKGHREYLLAEEALSALDFTREVFSRDENREKFELPTPSRKNSTASNHSLDKDNEELSTHQIRTLEKGILDPKYGQFQQV</sequence>
<feature type="compositionally biased region" description="Polar residues" evidence="1">
    <location>
        <begin position="521"/>
        <end position="530"/>
    </location>
</feature>
<dbReference type="InterPro" id="IPR040410">
    <property type="entry name" value="UPF0658_Golgi"/>
</dbReference>
<keyword evidence="2" id="KW-0472">Membrane</keyword>
<keyword evidence="4" id="KW-1185">Reference proteome</keyword>
<feature type="transmembrane region" description="Helical" evidence="2">
    <location>
        <begin position="422"/>
        <end position="446"/>
    </location>
</feature>
<feature type="region of interest" description="Disordered" evidence="1">
    <location>
        <begin position="513"/>
        <end position="537"/>
    </location>
</feature>
<name>A0A5C3KBY2_COPMA</name>
<dbReference type="AlphaFoldDB" id="A0A5C3KBY2"/>
<evidence type="ECO:0000313" key="4">
    <source>
        <dbReference type="Proteomes" id="UP000307440"/>
    </source>
</evidence>
<dbReference type="OrthoDB" id="3263941at2759"/>
<dbReference type="PANTHER" id="PTHR34391">
    <property type="entry name" value="UPF0658 GOLGI APPARATUS MEMBRANE PROTEIN C1952.10C-RELATED"/>
    <property type="match status" value="1"/>
</dbReference>
<accession>A0A5C3KBY2</accession>
<dbReference type="PANTHER" id="PTHR34391:SF2">
    <property type="entry name" value="TRP C-TERMINAL DOMAIN-CONTAINING PROTEIN"/>
    <property type="match status" value="1"/>
</dbReference>
<feature type="transmembrane region" description="Helical" evidence="2">
    <location>
        <begin position="61"/>
        <end position="81"/>
    </location>
</feature>
<dbReference type="Proteomes" id="UP000307440">
    <property type="component" value="Unassembled WGS sequence"/>
</dbReference>
<feature type="transmembrane region" description="Helical" evidence="2">
    <location>
        <begin position="452"/>
        <end position="477"/>
    </location>
</feature>
<feature type="transmembrane region" description="Helical" evidence="2">
    <location>
        <begin position="393"/>
        <end position="415"/>
    </location>
</feature>
<keyword evidence="2" id="KW-1133">Transmembrane helix</keyword>
<dbReference type="EMBL" id="ML210507">
    <property type="protein sequence ID" value="TFK17461.1"/>
    <property type="molecule type" value="Genomic_DNA"/>
</dbReference>
<evidence type="ECO:0000256" key="2">
    <source>
        <dbReference type="SAM" id="Phobius"/>
    </source>
</evidence>
<dbReference type="GO" id="GO:0005794">
    <property type="term" value="C:Golgi apparatus"/>
    <property type="evidence" value="ECO:0007669"/>
    <property type="project" value="TreeGrafter"/>
</dbReference>
<feature type="transmembrane region" description="Helical" evidence="2">
    <location>
        <begin position="20"/>
        <end position="40"/>
    </location>
</feature>